<dbReference type="InterPro" id="IPR008207">
    <property type="entry name" value="Sig_transdc_His_kin_Hpt_dom"/>
</dbReference>
<gene>
    <name evidence="6" type="ORF">VIBNISOn1_1190032</name>
</gene>
<feature type="transmembrane region" description="Helical" evidence="4">
    <location>
        <begin position="12"/>
        <end position="29"/>
    </location>
</feature>
<dbReference type="RefSeq" id="WP_022610452.1">
    <property type="nucleotide sequence ID" value="NZ_LK391965.1"/>
</dbReference>
<keyword evidence="4" id="KW-0812">Transmembrane</keyword>
<evidence type="ECO:0000256" key="4">
    <source>
        <dbReference type="SAM" id="Phobius"/>
    </source>
</evidence>
<reference evidence="6 7" key="1">
    <citation type="journal article" date="2013" name="ISME J.">
        <title>Comparative genomics of pathogenic lineages of Vibrio nigripulchritudo identifies virulence-associated traits.</title>
        <authorList>
            <person name="Goudenege D."/>
            <person name="Labreuche Y."/>
            <person name="Krin E."/>
            <person name="Ansquer D."/>
            <person name="Mangenot S."/>
            <person name="Calteau A."/>
            <person name="Medigue C."/>
            <person name="Mazel D."/>
            <person name="Polz M.F."/>
            <person name="Le Roux F."/>
        </authorList>
    </citation>
    <scope>NUCLEOTIDE SEQUENCE [LARGE SCALE GENOMIC DNA]</scope>
    <source>
        <strain evidence="6 7">SOn1</strain>
    </source>
</reference>
<keyword evidence="4" id="KW-0472">Membrane</keyword>
<dbReference type="AlphaFoldDB" id="A0AAV2VJ56"/>
<organism evidence="6 7">
    <name type="scientific">Vibrio nigripulchritudo SOn1</name>
    <dbReference type="NCBI Taxonomy" id="1238450"/>
    <lineage>
        <taxon>Bacteria</taxon>
        <taxon>Pseudomonadati</taxon>
        <taxon>Pseudomonadota</taxon>
        <taxon>Gammaproteobacteria</taxon>
        <taxon>Vibrionales</taxon>
        <taxon>Vibrionaceae</taxon>
        <taxon>Vibrio</taxon>
    </lineage>
</organism>
<dbReference type="GO" id="GO:0000160">
    <property type="term" value="P:phosphorelay signal transduction system"/>
    <property type="evidence" value="ECO:0007669"/>
    <property type="project" value="UniProtKB-KW"/>
</dbReference>
<evidence type="ECO:0000313" key="6">
    <source>
        <dbReference type="EMBL" id="CCO44687.1"/>
    </source>
</evidence>
<dbReference type="GO" id="GO:0004672">
    <property type="term" value="F:protein kinase activity"/>
    <property type="evidence" value="ECO:0007669"/>
    <property type="project" value="UniProtKB-ARBA"/>
</dbReference>
<name>A0AAV2VJ56_9VIBR</name>
<dbReference type="Proteomes" id="UP000018211">
    <property type="component" value="Unassembled WGS sequence"/>
</dbReference>
<dbReference type="InterPro" id="IPR036641">
    <property type="entry name" value="HPT_dom_sf"/>
</dbReference>
<evidence type="ECO:0000259" key="5">
    <source>
        <dbReference type="PROSITE" id="PS50894"/>
    </source>
</evidence>
<protein>
    <submittedName>
        <fullName evidence="6">Signal transduction histidine kinase</fullName>
    </submittedName>
</protein>
<feature type="compositionally biased region" description="Low complexity" evidence="3">
    <location>
        <begin position="301"/>
        <end position="318"/>
    </location>
</feature>
<dbReference type="SMART" id="SM00073">
    <property type="entry name" value="HPT"/>
    <property type="match status" value="1"/>
</dbReference>
<dbReference type="SUPFAM" id="SSF47226">
    <property type="entry name" value="Histidine-containing phosphotransfer domain, HPT domain"/>
    <property type="match status" value="1"/>
</dbReference>
<evidence type="ECO:0000256" key="3">
    <source>
        <dbReference type="SAM" id="MobiDB-lite"/>
    </source>
</evidence>
<keyword evidence="2" id="KW-0597">Phosphoprotein</keyword>
<evidence type="ECO:0000256" key="1">
    <source>
        <dbReference type="ARBA" id="ARBA00023012"/>
    </source>
</evidence>
<feature type="modified residue" description="Phosphohistidine" evidence="2">
    <location>
        <position position="378"/>
    </location>
</feature>
<dbReference type="Pfam" id="PF01627">
    <property type="entry name" value="Hpt"/>
    <property type="match status" value="1"/>
</dbReference>
<evidence type="ECO:0000256" key="2">
    <source>
        <dbReference type="PROSITE-ProRule" id="PRU00110"/>
    </source>
</evidence>
<dbReference type="EMBL" id="CAOF01000023">
    <property type="protein sequence ID" value="CCO44687.1"/>
    <property type="molecule type" value="Genomic_DNA"/>
</dbReference>
<accession>A0AAV2VJ56</accession>
<feature type="domain" description="HPt" evidence="5">
    <location>
        <begin position="340"/>
        <end position="435"/>
    </location>
</feature>
<proteinExistence type="predicted"/>
<dbReference type="CDD" id="cd00088">
    <property type="entry name" value="HPT"/>
    <property type="match status" value="1"/>
</dbReference>
<keyword evidence="6" id="KW-0808">Transferase</keyword>
<keyword evidence="6" id="KW-0418">Kinase</keyword>
<keyword evidence="1" id="KW-0902">Two-component regulatory system</keyword>
<evidence type="ECO:0000313" key="7">
    <source>
        <dbReference type="Proteomes" id="UP000018211"/>
    </source>
</evidence>
<feature type="region of interest" description="Disordered" evidence="3">
    <location>
        <begin position="262"/>
        <end position="326"/>
    </location>
</feature>
<dbReference type="PROSITE" id="PS50894">
    <property type="entry name" value="HPT"/>
    <property type="match status" value="1"/>
</dbReference>
<keyword evidence="4" id="KW-1133">Transmembrane helix</keyword>
<comment type="caution">
    <text evidence="6">The sequence shown here is derived from an EMBL/GenBank/DDBJ whole genome shotgun (WGS) entry which is preliminary data.</text>
</comment>
<feature type="transmembrane region" description="Helical" evidence="4">
    <location>
        <begin position="234"/>
        <end position="254"/>
    </location>
</feature>
<sequence length="438" mass="49093">MEESSIRNRRYIIVAFLLVWGVISSILYFQHIQLRKEADSLGLLSNQIEEFRYTLSFPDPIRAQHIEQLSLNLELIKSVKVQIESESEHGIWSPETAQLVYLSDRFIERAENYLTVALDIRGLSEQILNTKNSQGTPKELGALYDELGAYLFSSFYADSNLNPPNYMTLESIMLRSERFDSPYKNQIQGLLSKASLILAEHAQLSYVTEEILKHSVVREIGMVRTEFQHVAQRMFTISLILSGVFLLAIGWLGFNRVAAPQHTEAQSTERPSSNIPGSTSKETQTAPVKQEQPVKLEEPVEVTQEPEPIQEPPVMESPEPVPTNSRGFDPEMMLETFDNDEESVLMVLNVFLQDHSEDVNKLKEALNQDSEQAHRIAHSLKGVAGNLGANALKDITANIEHGLKQGSKPSESAIAALEQSLKTTIDDVESYLGTVNAV</sequence>
<dbReference type="Gene3D" id="1.20.120.160">
    <property type="entry name" value="HPT domain"/>
    <property type="match status" value="1"/>
</dbReference>
<feature type="compositionally biased region" description="Polar residues" evidence="3">
    <location>
        <begin position="263"/>
        <end position="287"/>
    </location>
</feature>